<dbReference type="OrthoDB" id="364892at2759"/>
<protein>
    <recommendedName>
        <fullName evidence="4">Tr-type G domain-containing protein</fullName>
    </recommendedName>
</protein>
<dbReference type="Proteomes" id="UP001165190">
    <property type="component" value="Unassembled WGS sequence"/>
</dbReference>
<dbReference type="InterPro" id="IPR027417">
    <property type="entry name" value="P-loop_NTPase"/>
</dbReference>
<dbReference type="Gene3D" id="3.40.50.300">
    <property type="entry name" value="P-loop containing nucleotide triphosphate hydrolases"/>
    <property type="match status" value="1"/>
</dbReference>
<dbReference type="PANTHER" id="PTHR43261:SF1">
    <property type="entry name" value="RIBOSOME-RELEASING FACTOR 2, MITOCHONDRIAL"/>
    <property type="match status" value="1"/>
</dbReference>
<dbReference type="EMBL" id="BSYR01000021">
    <property type="protein sequence ID" value="GMI86708.1"/>
    <property type="molecule type" value="Genomic_DNA"/>
</dbReference>
<feature type="domain" description="Tr-type G" evidence="4">
    <location>
        <begin position="77"/>
        <end position="119"/>
    </location>
</feature>
<dbReference type="GO" id="GO:0005525">
    <property type="term" value="F:GTP binding"/>
    <property type="evidence" value="ECO:0007669"/>
    <property type="project" value="UniProtKB-KW"/>
</dbReference>
<dbReference type="SUPFAM" id="SSF52540">
    <property type="entry name" value="P-loop containing nucleoside triphosphate hydrolases"/>
    <property type="match status" value="1"/>
</dbReference>
<organism evidence="5 6">
    <name type="scientific">Hibiscus trionum</name>
    <name type="common">Flower of an hour</name>
    <dbReference type="NCBI Taxonomy" id="183268"/>
    <lineage>
        <taxon>Eukaryota</taxon>
        <taxon>Viridiplantae</taxon>
        <taxon>Streptophyta</taxon>
        <taxon>Embryophyta</taxon>
        <taxon>Tracheophyta</taxon>
        <taxon>Spermatophyta</taxon>
        <taxon>Magnoliopsida</taxon>
        <taxon>eudicotyledons</taxon>
        <taxon>Gunneridae</taxon>
        <taxon>Pentapetalae</taxon>
        <taxon>rosids</taxon>
        <taxon>malvids</taxon>
        <taxon>Malvales</taxon>
        <taxon>Malvaceae</taxon>
        <taxon>Malvoideae</taxon>
        <taxon>Hibiscus</taxon>
    </lineage>
</organism>
<dbReference type="GO" id="GO:0003924">
    <property type="term" value="F:GTPase activity"/>
    <property type="evidence" value="ECO:0007669"/>
    <property type="project" value="InterPro"/>
</dbReference>
<sequence>MAGPMLLRSLFFSTSRKSLSSHLPPLPRLYRRFSSGPTATTSTDPSAHLDPGRLRNVAVIAHVDHGKTTLMDQQLRHLERERGITIASKVTSISWKENELNMVDTPGHADFGGEPRRSGKLKNLLESLEKPSSTCICNLVFSRSRNEEDDWAC</sequence>
<feature type="domain" description="Tr-type G" evidence="4">
    <location>
        <begin position="53"/>
        <end position="73"/>
    </location>
</feature>
<evidence type="ECO:0000313" key="5">
    <source>
        <dbReference type="EMBL" id="GMI86708.1"/>
    </source>
</evidence>
<dbReference type="Pfam" id="PF00009">
    <property type="entry name" value="GTP_EFTU"/>
    <property type="match status" value="2"/>
</dbReference>
<evidence type="ECO:0000256" key="3">
    <source>
        <dbReference type="ARBA" id="ARBA00023134"/>
    </source>
</evidence>
<gene>
    <name evidence="5" type="ORF">HRI_002340100</name>
</gene>
<dbReference type="AlphaFoldDB" id="A0A9W7I214"/>
<reference evidence="5" key="1">
    <citation type="submission" date="2023-05" db="EMBL/GenBank/DDBJ databases">
        <title>Genome and transcriptome analyses reveal genes involved in the formation of fine ridges on petal epidermal cells in Hibiscus trionum.</title>
        <authorList>
            <person name="Koshimizu S."/>
            <person name="Masuda S."/>
            <person name="Ishii T."/>
            <person name="Shirasu K."/>
            <person name="Hoshino A."/>
            <person name="Arita M."/>
        </authorList>
    </citation>
    <scope>NUCLEOTIDE SEQUENCE</scope>
    <source>
        <strain evidence="5">Hamamatsu line</strain>
    </source>
</reference>
<dbReference type="InterPro" id="IPR000795">
    <property type="entry name" value="T_Tr_GTP-bd_dom"/>
</dbReference>
<dbReference type="PANTHER" id="PTHR43261">
    <property type="entry name" value="TRANSLATION ELONGATION FACTOR G-RELATED"/>
    <property type="match status" value="1"/>
</dbReference>
<dbReference type="GO" id="GO:0006412">
    <property type="term" value="P:translation"/>
    <property type="evidence" value="ECO:0007669"/>
    <property type="project" value="UniProtKB-KW"/>
</dbReference>
<proteinExistence type="predicted"/>
<evidence type="ECO:0000313" key="6">
    <source>
        <dbReference type="Proteomes" id="UP001165190"/>
    </source>
</evidence>
<evidence type="ECO:0000256" key="2">
    <source>
        <dbReference type="ARBA" id="ARBA00022917"/>
    </source>
</evidence>
<dbReference type="GO" id="GO:0032790">
    <property type="term" value="P:ribosome disassembly"/>
    <property type="evidence" value="ECO:0007669"/>
    <property type="project" value="TreeGrafter"/>
</dbReference>
<evidence type="ECO:0000256" key="1">
    <source>
        <dbReference type="ARBA" id="ARBA00022741"/>
    </source>
</evidence>
<accession>A0A9W7I214</accession>
<keyword evidence="1" id="KW-0547">Nucleotide-binding</keyword>
<dbReference type="PRINTS" id="PR00315">
    <property type="entry name" value="ELONGATNFCT"/>
</dbReference>
<name>A0A9W7I214_HIBTR</name>
<evidence type="ECO:0000259" key="4">
    <source>
        <dbReference type="Pfam" id="PF00009"/>
    </source>
</evidence>
<keyword evidence="6" id="KW-1185">Reference proteome</keyword>
<keyword evidence="3" id="KW-0342">GTP-binding</keyword>
<comment type="caution">
    <text evidence="5">The sequence shown here is derived from an EMBL/GenBank/DDBJ whole genome shotgun (WGS) entry which is preliminary data.</text>
</comment>
<keyword evidence="2" id="KW-0648">Protein biosynthesis</keyword>